<name>A0A381WL35_9ZZZZ</name>
<reference evidence="1" key="1">
    <citation type="submission" date="2018-05" db="EMBL/GenBank/DDBJ databases">
        <authorList>
            <person name="Lanie J.A."/>
            <person name="Ng W.-L."/>
            <person name="Kazmierczak K.M."/>
            <person name="Andrzejewski T.M."/>
            <person name="Davidsen T.M."/>
            <person name="Wayne K.J."/>
            <person name="Tettelin H."/>
            <person name="Glass J.I."/>
            <person name="Rusch D."/>
            <person name="Podicherti R."/>
            <person name="Tsui H.-C.T."/>
            <person name="Winkler M.E."/>
        </authorList>
    </citation>
    <scope>NUCLEOTIDE SEQUENCE</scope>
</reference>
<gene>
    <name evidence="1" type="ORF">METZ01_LOCUS105531</name>
</gene>
<evidence type="ECO:0000313" key="1">
    <source>
        <dbReference type="EMBL" id="SVA52677.1"/>
    </source>
</evidence>
<dbReference type="GO" id="GO:0016853">
    <property type="term" value="F:isomerase activity"/>
    <property type="evidence" value="ECO:0007669"/>
    <property type="project" value="InterPro"/>
</dbReference>
<sequence length="414" mass="45776">MKLEKYSFGMGDRFAHQGRAQLQAILRINEQGVPLVPVWNKSYREHVMIGTSPDEVRSEADNAVAALNWEGSYYVDADHIGRANVDAFIDPSDFFTIDVADFIGQSAREDDIRAFVDKYGSYARQIDIPNADETIGNCSGGFQNIAAKYLPAIKEAGEVYRYIESTKGAGNFITEVSMDETEIPQTPIEMFFILAAMSDEGIPVQTIAPRFSGRFNKGVDYVGDVEQFARQFENHLVVVAYAVKEFGLPANLKLSVHSGSDKFSIYGPMKHAIRKHNAGLHVKTAGTTWLEEIIGLACAGGEGLAIAKDVCRSALGRLDELKGPYASVIDIVQDRLPSSDEVDTWTGEEYAAALRHNASCLEYNPDLRQLLHIGHKVAAEMGQRYTDGLNAFEDTVAHNVFDNFLKNHLVPLFL</sequence>
<evidence type="ECO:0008006" key="2">
    <source>
        <dbReference type="Google" id="ProtNLM"/>
    </source>
</evidence>
<dbReference type="InterPro" id="IPR032586">
    <property type="entry name" value="UxaE"/>
</dbReference>
<accession>A0A381WL35</accession>
<dbReference type="EMBL" id="UINC01012007">
    <property type="protein sequence ID" value="SVA52677.1"/>
    <property type="molecule type" value="Genomic_DNA"/>
</dbReference>
<proteinExistence type="inferred from homology"/>
<organism evidence="1">
    <name type="scientific">marine metagenome</name>
    <dbReference type="NCBI Taxonomy" id="408172"/>
    <lineage>
        <taxon>unclassified sequences</taxon>
        <taxon>metagenomes</taxon>
        <taxon>ecological metagenomes</taxon>
    </lineage>
</organism>
<protein>
    <recommendedName>
        <fullName evidence="2">Tagaturonate/fructuronate epimerase</fullName>
    </recommendedName>
</protein>
<dbReference type="HAMAP" id="MF_02243">
    <property type="entry name" value="UxaE"/>
    <property type="match status" value="1"/>
</dbReference>
<dbReference type="AlphaFoldDB" id="A0A381WL35"/>
<dbReference type="Pfam" id="PF16257">
    <property type="entry name" value="UxaE"/>
    <property type="match status" value="1"/>
</dbReference>